<evidence type="ECO:0000313" key="2">
    <source>
        <dbReference type="EMBL" id="SEW41861.1"/>
    </source>
</evidence>
<accession>A0A1I0RL72</accession>
<dbReference type="STRING" id="99656.SAMN05421659_11832"/>
<dbReference type="RefSeq" id="WP_092456860.1">
    <property type="nucleotide sequence ID" value="NZ_FOJI01000018.1"/>
</dbReference>
<evidence type="ECO:0000256" key="1">
    <source>
        <dbReference type="SAM" id="Phobius"/>
    </source>
</evidence>
<keyword evidence="1" id="KW-0472">Membrane</keyword>
<organism evidence="2 3">
    <name type="scientific">[Clostridium] fimetarium</name>
    <dbReference type="NCBI Taxonomy" id="99656"/>
    <lineage>
        <taxon>Bacteria</taxon>
        <taxon>Bacillati</taxon>
        <taxon>Bacillota</taxon>
        <taxon>Clostridia</taxon>
        <taxon>Lachnospirales</taxon>
        <taxon>Lachnospiraceae</taxon>
    </lineage>
</organism>
<keyword evidence="3" id="KW-1185">Reference proteome</keyword>
<dbReference type="EMBL" id="FOJI01000018">
    <property type="protein sequence ID" value="SEW41861.1"/>
    <property type="molecule type" value="Genomic_DNA"/>
</dbReference>
<keyword evidence="1" id="KW-0812">Transmembrane</keyword>
<protein>
    <submittedName>
        <fullName evidence="2">Uncharacterized protein</fullName>
    </submittedName>
</protein>
<dbReference type="AlphaFoldDB" id="A0A1I0RL72"/>
<proteinExistence type="predicted"/>
<keyword evidence="1" id="KW-1133">Transmembrane helix</keyword>
<dbReference type="Proteomes" id="UP000199701">
    <property type="component" value="Unassembled WGS sequence"/>
</dbReference>
<evidence type="ECO:0000313" key="3">
    <source>
        <dbReference type="Proteomes" id="UP000199701"/>
    </source>
</evidence>
<gene>
    <name evidence="2" type="ORF">SAMN05421659_11832</name>
</gene>
<feature type="transmembrane region" description="Helical" evidence="1">
    <location>
        <begin position="6"/>
        <end position="26"/>
    </location>
</feature>
<reference evidence="2 3" key="1">
    <citation type="submission" date="2016-10" db="EMBL/GenBank/DDBJ databases">
        <authorList>
            <person name="de Groot N.N."/>
        </authorList>
    </citation>
    <scope>NUCLEOTIDE SEQUENCE [LARGE SCALE GENOMIC DNA]</scope>
    <source>
        <strain evidence="2 3">DSM 9179</strain>
    </source>
</reference>
<sequence>MRKKSILIAVIAVIVVIAIIATVIVIKDNKAKSAETEENIRAESETKTKTGINIEFTYYEDYWQTYDLKNAVYKTQAEYETAVRNYINQIASLLNKQDWYQQYEGIDTIFIGLKVADSDDAPNLEGITFSKNISKTIVTCDLYMNNTMFRHNRSQLIHLLTQLVTTKTTNTMTMADGRTNALEHGFYEYVQSYLGMGIGSLNYGIDVHNYLNELTKKYEQDTIKNVTMSKIRDNVGEISKYLTYHSYNEYFILSNYSFVDYMVNTYGIESVMKMMDAYDESIYYMFNQNGLSGMLSDWKLFLEKYPSKMTLDEINAQIAEIKSTHGY</sequence>
<dbReference type="OrthoDB" id="9787613at2"/>
<name>A0A1I0RL72_9FIRM</name>